<dbReference type="PANTHER" id="PTHR10742">
    <property type="entry name" value="FLAVIN MONOAMINE OXIDASE"/>
    <property type="match status" value="1"/>
</dbReference>
<comment type="similarity">
    <text evidence="3">Belongs to the flavin monoamine oxidase family. FIG1 subfamily.</text>
</comment>
<feature type="binding site" evidence="10">
    <location>
        <position position="450"/>
    </location>
    <ligand>
        <name>FAD</name>
        <dbReference type="ChEBI" id="CHEBI:57692"/>
    </ligand>
</feature>
<accession>A0A8C4XBM8</accession>
<feature type="binding site" evidence="10">
    <location>
        <position position="280"/>
    </location>
    <ligand>
        <name>FAD</name>
        <dbReference type="ChEBI" id="CHEBI:57692"/>
    </ligand>
</feature>
<keyword evidence="9" id="KW-0325">Glycoprotein</keyword>
<dbReference type="InterPro" id="IPR001613">
    <property type="entry name" value="Flavin_amine_oxidase"/>
</dbReference>
<evidence type="ECO:0000313" key="15">
    <source>
        <dbReference type="Proteomes" id="UP000694620"/>
    </source>
</evidence>
<comment type="subcellular location">
    <subcellularLocation>
        <location evidence="2">Secreted</location>
    </subcellularLocation>
</comment>
<dbReference type="Gene3D" id="1.10.405.10">
    <property type="entry name" value="Guanine Nucleotide Dissociation Inhibitor, domain 1"/>
    <property type="match status" value="1"/>
</dbReference>
<feature type="binding site" evidence="10">
    <location>
        <position position="62"/>
    </location>
    <ligand>
        <name>FAD</name>
        <dbReference type="ChEBI" id="CHEBI:57692"/>
    </ligand>
</feature>
<dbReference type="Gene3D" id="1.10.10.1620">
    <property type="match status" value="1"/>
</dbReference>
<evidence type="ECO:0000259" key="13">
    <source>
        <dbReference type="Pfam" id="PF01593"/>
    </source>
</evidence>
<feature type="binding site" evidence="10">
    <location>
        <begin position="81"/>
        <end position="82"/>
    </location>
    <ligand>
        <name>FAD</name>
        <dbReference type="ChEBI" id="CHEBI:57692"/>
    </ligand>
</feature>
<keyword evidence="4" id="KW-0964">Secreted</keyword>
<dbReference type="PANTHER" id="PTHR10742:SF21">
    <property type="entry name" value="L-AMINO-ACID OXIDASE"/>
    <property type="match status" value="1"/>
</dbReference>
<feature type="binding site" evidence="10">
    <location>
        <begin position="105"/>
        <end position="108"/>
    </location>
    <ligand>
        <name>FAD</name>
        <dbReference type="ChEBI" id="CHEBI:57692"/>
    </ligand>
</feature>
<reference evidence="14" key="1">
    <citation type="submission" date="2021-06" db="EMBL/GenBank/DDBJ databases">
        <authorList>
            <consortium name="Wellcome Sanger Institute Data Sharing"/>
        </authorList>
    </citation>
    <scope>NUCLEOTIDE SEQUENCE [LARGE SCALE GENOMIC DNA]</scope>
</reference>
<dbReference type="Proteomes" id="UP000694620">
    <property type="component" value="Chromosome 12"/>
</dbReference>
<dbReference type="GO" id="GO:0001716">
    <property type="term" value="F:L-amino-acid oxidase activity"/>
    <property type="evidence" value="ECO:0007669"/>
    <property type="project" value="TreeGrafter"/>
</dbReference>
<dbReference type="Gene3D" id="3.90.660.10">
    <property type="match status" value="3"/>
</dbReference>
<dbReference type="SUPFAM" id="SSF54373">
    <property type="entry name" value="FAD-linked reductases, C-terminal domain"/>
    <property type="match status" value="1"/>
</dbReference>
<evidence type="ECO:0000256" key="9">
    <source>
        <dbReference type="ARBA" id="ARBA00023180"/>
    </source>
</evidence>
<keyword evidence="7 11" id="KW-0560">Oxidoreductase</keyword>
<keyword evidence="8" id="KW-1015">Disulfide bond</keyword>
<organism evidence="14 15">
    <name type="scientific">Erpetoichthys calabaricus</name>
    <name type="common">Rope fish</name>
    <name type="synonym">Calamoichthys calabaricus</name>
    <dbReference type="NCBI Taxonomy" id="27687"/>
    <lineage>
        <taxon>Eukaryota</taxon>
        <taxon>Metazoa</taxon>
        <taxon>Chordata</taxon>
        <taxon>Craniata</taxon>
        <taxon>Vertebrata</taxon>
        <taxon>Euteleostomi</taxon>
        <taxon>Actinopterygii</taxon>
        <taxon>Polypteriformes</taxon>
        <taxon>Polypteridae</taxon>
        <taxon>Erpetoichthys</taxon>
    </lineage>
</organism>
<dbReference type="AlphaFoldDB" id="A0A8C4XBM8"/>
<feature type="domain" description="Amine oxidase" evidence="13">
    <location>
        <begin position="61"/>
        <end position="473"/>
    </location>
</feature>
<dbReference type="FunFam" id="3.50.50.60:FF:000450">
    <property type="entry name" value="Amine oxidase"/>
    <property type="match status" value="1"/>
</dbReference>
<evidence type="ECO:0000256" key="10">
    <source>
        <dbReference type="PIRSR" id="PIRSR601613-1"/>
    </source>
</evidence>
<evidence type="ECO:0000256" key="4">
    <source>
        <dbReference type="ARBA" id="ARBA00022525"/>
    </source>
</evidence>
<dbReference type="Pfam" id="PF01593">
    <property type="entry name" value="Amino_oxidase"/>
    <property type="match status" value="1"/>
</dbReference>
<dbReference type="Ensembl" id="ENSECRT00000020427.1">
    <property type="protein sequence ID" value="ENSECRP00000019997.1"/>
    <property type="gene ID" value="ENSECRG00000013285.1"/>
</dbReference>
<reference evidence="14" key="2">
    <citation type="submission" date="2025-08" db="UniProtKB">
        <authorList>
            <consortium name="Ensembl"/>
        </authorList>
    </citation>
    <scope>IDENTIFICATION</scope>
</reference>
<dbReference type="InterPro" id="IPR036188">
    <property type="entry name" value="FAD/NAD-bd_sf"/>
</dbReference>
<keyword evidence="5 11" id="KW-0285">Flavoprotein</keyword>
<proteinExistence type="inferred from homology"/>
<keyword evidence="12" id="KW-0732">Signal</keyword>
<dbReference type="SUPFAM" id="SSF51905">
    <property type="entry name" value="FAD/NAD(P)-binding domain"/>
    <property type="match status" value="1"/>
</dbReference>
<evidence type="ECO:0000256" key="3">
    <source>
        <dbReference type="ARBA" id="ARBA00005465"/>
    </source>
</evidence>
<keyword evidence="6 11" id="KW-0274">FAD</keyword>
<dbReference type="PRINTS" id="PR00757">
    <property type="entry name" value="AMINEOXDASEF"/>
</dbReference>
<evidence type="ECO:0000256" key="2">
    <source>
        <dbReference type="ARBA" id="ARBA00004613"/>
    </source>
</evidence>
<name>A0A8C4XBM8_ERPCA</name>
<sequence length="482" mass="54491">LFVLVIWGLLLFCSLRLQVQAEGELEKCFIDPDYEQLLEIAKTGLKKTTSPKRIIVVGAGISGLTAAKLLEDAGHVVTVIEADDRVGGRVRTYRNKTAGWYANQGAMRIPASHKIVLTFVMKFGLKYIPFIQNNPNTWFYVNGVKKRNKEVLKNPDILGYGVSDWERGKLPSVLLEESFAKVSEDLKKSGYNCSKVMEEYDSYSVQEYFLSKGNLSQEAVRMIGDMAYDTSFFFVSMIENLQDILGVNSTNECFELEGGMDNLPKAFQKGLRKILLNSRVSKIKQTPEEVTSVTADYFEPPLSVKKVSAFHTIHYTGATKIHLNFRERFWEEEGIFGGKSITDLPSRFIYYPSQNASHTKGGVLLVSYTESDDSDMFLALSDEECMMMALDDLVQIHGEHIRLLWEGGVVMKWSLYPYTLGAYAVFTPYQYTKYSAVLVSNEGRIYFAGEHVQPIHAWMETAMKSAIRVANNINSLIYHLSI</sequence>
<feature type="signal peptide" evidence="12">
    <location>
        <begin position="1"/>
        <end position="21"/>
    </location>
</feature>
<reference evidence="14" key="3">
    <citation type="submission" date="2025-09" db="UniProtKB">
        <authorList>
            <consortium name="Ensembl"/>
        </authorList>
    </citation>
    <scope>IDENTIFICATION</scope>
</reference>
<dbReference type="Gene3D" id="3.50.50.60">
    <property type="entry name" value="FAD/NAD(P)-binding domain"/>
    <property type="match status" value="1"/>
</dbReference>
<dbReference type="InterPro" id="IPR050281">
    <property type="entry name" value="Flavin_monoamine_oxidase"/>
</dbReference>
<evidence type="ECO:0000256" key="11">
    <source>
        <dbReference type="RuleBase" id="RU362067"/>
    </source>
</evidence>
<evidence type="ECO:0000256" key="1">
    <source>
        <dbReference type="ARBA" id="ARBA00001974"/>
    </source>
</evidence>
<dbReference type="GO" id="GO:0005576">
    <property type="term" value="C:extracellular region"/>
    <property type="evidence" value="ECO:0007669"/>
    <property type="project" value="UniProtKB-SubCell"/>
</dbReference>
<protein>
    <recommendedName>
        <fullName evidence="11">Amine oxidase</fullName>
        <ecNumber evidence="11">1.4.3.-</ecNumber>
    </recommendedName>
</protein>
<evidence type="ECO:0000256" key="6">
    <source>
        <dbReference type="ARBA" id="ARBA00022827"/>
    </source>
</evidence>
<evidence type="ECO:0000256" key="5">
    <source>
        <dbReference type="ARBA" id="ARBA00022630"/>
    </source>
</evidence>
<gene>
    <name evidence="14" type="primary">LOC114661828</name>
</gene>
<dbReference type="GeneTree" id="ENSGT00940000160928"/>
<evidence type="ECO:0000313" key="14">
    <source>
        <dbReference type="Ensembl" id="ENSECRP00000019997.1"/>
    </source>
</evidence>
<comment type="cofactor">
    <cofactor evidence="1 11">
        <name>FAD</name>
        <dbReference type="ChEBI" id="CHEBI:57692"/>
    </cofactor>
</comment>
<dbReference type="InterPro" id="IPR002937">
    <property type="entry name" value="Amino_oxidase"/>
</dbReference>
<feature type="chain" id="PRO_5034372935" description="Amine oxidase" evidence="12">
    <location>
        <begin position="22"/>
        <end position="482"/>
    </location>
</feature>
<feature type="binding site" evidence="10">
    <location>
        <position position="108"/>
    </location>
    <ligand>
        <name>substrate</name>
    </ligand>
</feature>
<evidence type="ECO:0000256" key="8">
    <source>
        <dbReference type="ARBA" id="ARBA00023157"/>
    </source>
</evidence>
<evidence type="ECO:0000256" key="12">
    <source>
        <dbReference type="SAM" id="SignalP"/>
    </source>
</evidence>
<dbReference type="EC" id="1.4.3.-" evidence="11"/>
<keyword evidence="15" id="KW-1185">Reference proteome</keyword>
<evidence type="ECO:0000256" key="7">
    <source>
        <dbReference type="ARBA" id="ARBA00023002"/>
    </source>
</evidence>
<dbReference type="FunFam" id="1.10.405.10:FF:000004">
    <property type="entry name" value="Amine oxidase"/>
    <property type="match status" value="1"/>
</dbReference>
<dbReference type="GO" id="GO:0009063">
    <property type="term" value="P:amino acid catabolic process"/>
    <property type="evidence" value="ECO:0007669"/>
    <property type="project" value="TreeGrafter"/>
</dbReference>